<proteinExistence type="predicted"/>
<accession>A0A177Y6A3</accession>
<evidence type="ECO:0000259" key="1">
    <source>
        <dbReference type="Pfam" id="PF00535"/>
    </source>
</evidence>
<dbReference type="Gene3D" id="3.90.550.10">
    <property type="entry name" value="Spore Coat Polysaccharide Biosynthesis Protein SpsA, Chain A"/>
    <property type="match status" value="1"/>
</dbReference>
<dbReference type="EMBL" id="LVHI01000041">
    <property type="protein sequence ID" value="OAK51026.1"/>
    <property type="molecule type" value="Genomic_DNA"/>
</dbReference>
<dbReference type="Pfam" id="PF00535">
    <property type="entry name" value="Glycos_transf_2"/>
    <property type="match status" value="1"/>
</dbReference>
<sequence>MTELQVSEKSESKRHHDEILVSVVIPAKNSLPDLDDQLDSLAKQSYPGPVEVVIADNGSDDGLDQHVREYARKGLLDVRYVDASGKAGPSYARNQGANAARGEFLAFCDADDVVHADWLATLVDLAQESDVVGTAVETDSINTAKALDWTPTSPPETQGKTTFLPFAIGASFGCWASVYRALGGMSSELKASEDVEFCWRAQLTGYTLAFAQKQLVGYRLRDRLVPLIRQSYKLGYGFAQVQGLYRAQGCPPVHLRRAMRWWGLLLLGNPLVPRFVTRVSRGQWLRAVAAHVGEVRGGLKYHTFVW</sequence>
<protein>
    <recommendedName>
        <fullName evidence="1">Glycosyltransferase 2-like domain-containing protein</fullName>
    </recommendedName>
</protein>
<comment type="caution">
    <text evidence="2">The sequence shown here is derived from an EMBL/GenBank/DDBJ whole genome shotgun (WGS) entry which is preliminary data.</text>
</comment>
<dbReference type="RefSeq" id="WP_068432305.1">
    <property type="nucleotide sequence ID" value="NZ_LVHI01000041.1"/>
</dbReference>
<feature type="domain" description="Glycosyltransferase 2-like" evidence="1">
    <location>
        <begin position="22"/>
        <end position="153"/>
    </location>
</feature>
<dbReference type="InterPro" id="IPR050834">
    <property type="entry name" value="Glycosyltransf_2"/>
</dbReference>
<dbReference type="Proteomes" id="UP000077519">
    <property type="component" value="Unassembled WGS sequence"/>
</dbReference>
<dbReference type="AlphaFoldDB" id="A0A177Y6A3"/>
<name>A0A177Y6A3_9NOCA</name>
<dbReference type="InterPro" id="IPR029044">
    <property type="entry name" value="Nucleotide-diphossugar_trans"/>
</dbReference>
<gene>
    <name evidence="2" type="ORF">A3K89_14205</name>
</gene>
<reference evidence="2 3" key="1">
    <citation type="submission" date="2016-03" db="EMBL/GenBank/DDBJ databases">
        <title>Genome sequence of Rhodococcus kyotonensis KB10.</title>
        <authorList>
            <person name="Jeong H."/>
            <person name="Hong C.E."/>
            <person name="Jo S.H."/>
            <person name="Park J.M."/>
        </authorList>
    </citation>
    <scope>NUCLEOTIDE SEQUENCE [LARGE SCALE GENOMIC DNA]</scope>
    <source>
        <strain evidence="2 3">KB10</strain>
    </source>
</reference>
<evidence type="ECO:0000313" key="3">
    <source>
        <dbReference type="Proteomes" id="UP000077519"/>
    </source>
</evidence>
<evidence type="ECO:0000313" key="2">
    <source>
        <dbReference type="EMBL" id="OAK51026.1"/>
    </source>
</evidence>
<organism evidence="2 3">
    <name type="scientific">Rhodococcoides kyotonense</name>
    <dbReference type="NCBI Taxonomy" id="398843"/>
    <lineage>
        <taxon>Bacteria</taxon>
        <taxon>Bacillati</taxon>
        <taxon>Actinomycetota</taxon>
        <taxon>Actinomycetes</taxon>
        <taxon>Mycobacteriales</taxon>
        <taxon>Nocardiaceae</taxon>
        <taxon>Rhodococcoides</taxon>
    </lineage>
</organism>
<dbReference type="PANTHER" id="PTHR43685">
    <property type="entry name" value="GLYCOSYLTRANSFERASE"/>
    <property type="match status" value="1"/>
</dbReference>
<dbReference type="SUPFAM" id="SSF53448">
    <property type="entry name" value="Nucleotide-diphospho-sugar transferases"/>
    <property type="match status" value="1"/>
</dbReference>
<keyword evidence="3" id="KW-1185">Reference proteome</keyword>
<dbReference type="InterPro" id="IPR001173">
    <property type="entry name" value="Glyco_trans_2-like"/>
</dbReference>
<dbReference type="PANTHER" id="PTHR43685:SF12">
    <property type="entry name" value="GLYCOSYL TRANSFERASE FAMILY 2"/>
    <property type="match status" value="1"/>
</dbReference>